<name>A0A1J4MPS2_9CRYT</name>
<dbReference type="OrthoDB" id="10262287at2759"/>
<dbReference type="VEuPathDB" id="CryptoDB:cand_005960"/>
<dbReference type="GO" id="GO:0016192">
    <property type="term" value="P:vesicle-mediated transport"/>
    <property type="evidence" value="ECO:0007669"/>
    <property type="project" value="InterPro"/>
</dbReference>
<comment type="similarity">
    <text evidence="1">Belongs to the STXBP/unc-18/SEC1 family.</text>
</comment>
<evidence type="ECO:0000313" key="3">
    <source>
        <dbReference type="Proteomes" id="UP000186804"/>
    </source>
</evidence>
<dbReference type="AlphaFoldDB" id="A0A1J4MPS2"/>
<protein>
    <submittedName>
        <fullName evidence="2">SEC1 family protein</fullName>
    </submittedName>
</protein>
<dbReference type="Proteomes" id="UP000186804">
    <property type="component" value="Unassembled WGS sequence"/>
</dbReference>
<proteinExistence type="inferred from homology"/>
<keyword evidence="3" id="KW-1185">Reference proteome</keyword>
<organism evidence="2 3">
    <name type="scientific">Cryptosporidium andersoni</name>
    <dbReference type="NCBI Taxonomy" id="117008"/>
    <lineage>
        <taxon>Eukaryota</taxon>
        <taxon>Sar</taxon>
        <taxon>Alveolata</taxon>
        <taxon>Apicomplexa</taxon>
        <taxon>Conoidasida</taxon>
        <taxon>Coccidia</taxon>
        <taxon>Eucoccidiorida</taxon>
        <taxon>Eimeriorina</taxon>
        <taxon>Cryptosporidiidae</taxon>
        <taxon>Cryptosporidium</taxon>
    </lineage>
</organism>
<accession>A0A1J4MPS2</accession>
<gene>
    <name evidence="2" type="ORF">cand_005960</name>
</gene>
<evidence type="ECO:0000256" key="1">
    <source>
        <dbReference type="ARBA" id="ARBA00009884"/>
    </source>
</evidence>
<dbReference type="InterPro" id="IPR043154">
    <property type="entry name" value="Sec-1-like_dom1"/>
</dbReference>
<dbReference type="PANTHER" id="PTHR11679">
    <property type="entry name" value="VESICLE PROTEIN SORTING-ASSOCIATED"/>
    <property type="match status" value="1"/>
</dbReference>
<reference evidence="2 3" key="1">
    <citation type="submission" date="2016-10" db="EMBL/GenBank/DDBJ databases">
        <title>Reductive evolution of mitochondrial metabolism and differential evolution of invasion-related proteins in Cryptosporidium.</title>
        <authorList>
            <person name="Liu S."/>
            <person name="Roellig D.M."/>
            <person name="Guo Y."/>
            <person name="Li N."/>
            <person name="Frace M.A."/>
            <person name="Tang K."/>
            <person name="Zhang L."/>
            <person name="Feng Y."/>
            <person name="Xiao L."/>
        </authorList>
    </citation>
    <scope>NUCLEOTIDE SEQUENCE [LARGE SCALE GENOMIC DNA]</scope>
    <source>
        <strain evidence="2">30847</strain>
    </source>
</reference>
<dbReference type="SUPFAM" id="SSF56815">
    <property type="entry name" value="Sec1/munc18-like (SM) proteins"/>
    <property type="match status" value="1"/>
</dbReference>
<dbReference type="EMBL" id="LRBS01000067">
    <property type="protein sequence ID" value="OII76198.1"/>
    <property type="molecule type" value="Genomic_DNA"/>
</dbReference>
<dbReference type="RefSeq" id="XP_067068044.1">
    <property type="nucleotide sequence ID" value="XM_067210837.1"/>
</dbReference>
<dbReference type="Gene3D" id="1.25.40.850">
    <property type="match status" value="1"/>
</dbReference>
<dbReference type="Gene3D" id="3.40.50.2060">
    <property type="match status" value="1"/>
</dbReference>
<comment type="caution">
    <text evidence="2">The sequence shown here is derived from an EMBL/GenBank/DDBJ whole genome shotgun (WGS) entry which is preliminary data.</text>
</comment>
<dbReference type="InterPro" id="IPR043155">
    <property type="entry name" value="VPS33_dom3b"/>
</dbReference>
<dbReference type="InterPro" id="IPR001619">
    <property type="entry name" value="Sec1-like"/>
</dbReference>
<dbReference type="Gene3D" id="3.40.50.1910">
    <property type="match status" value="3"/>
</dbReference>
<dbReference type="InterPro" id="IPR027482">
    <property type="entry name" value="Sec1-like_dom2"/>
</dbReference>
<dbReference type="Pfam" id="PF00995">
    <property type="entry name" value="Sec1"/>
    <property type="match status" value="1"/>
</dbReference>
<evidence type="ECO:0000313" key="2">
    <source>
        <dbReference type="EMBL" id="OII76198.1"/>
    </source>
</evidence>
<dbReference type="InterPro" id="IPR036045">
    <property type="entry name" value="Sec1-like_sf"/>
</dbReference>
<dbReference type="GeneID" id="92364781"/>
<sequence length="696" mass="79360">MDLIRLHGRKTLLYFLKSVYESCNGDSLPCHIFVEPSISSLLSFTIDTADLNDLGFKNIHTLSNGLNFTDLICSIICDIPFEPQNNDSKTQTIICVYICHPSFEYVKILSNYLITFQNSIQRIHLNLTISIRNIIGFIPSYTISALQMLHKLITPYHIIPECYSIHVYWVPIDENTLSMEYRNIFVDYHLYKEETSLQLAANSLYWLLNYTNSLTARIYAIGSAAASLLNYFYEANETKTTIRNDYKPFTWSNLFDVSNVDSTQQKAVLPKKNVLETAIPIKYSFSTKSVVPVTSYESGYNNKLDECPLSFDQVIILDRRCDMYTLMATPFAYHALLDFTFGVQKTYVEIPTNKVAHENIRSNSWKLALAGDTLFPSLKDLRLKEVGIYLHKKAYELQSLYQEKDGLRDIAEIGEFVRKLKGKQSEQGTLANHVNVATFLNDYYTKNYLSVKRLELEDSIMANSLINSSVPGVVRDISNRLGEALSVGSQVEGPLESLIDQKGIEINEVYRILCLACLVEGGFKNKMQFERIKKQIVRVFGFQELSRLNFLATLGLLKYEANKFYSWSILKKNLRLLMNEKESENDISCVYSGYAPASVRLVELLCNESDKSVSVMGDSIKEILDNIWGPCVEVRCNEVNFKPQSCLVIFVGGVTLGEVTCLRKLQFLIGKEIYIGTTEIFNHNILFDSLKAYRTC</sequence>